<name>A0AAV6G627_9TELE</name>
<evidence type="ECO:0000256" key="6">
    <source>
        <dbReference type="SAM" id="MobiDB-lite"/>
    </source>
</evidence>
<keyword evidence="9" id="KW-1185">Reference proteome</keyword>
<dbReference type="Proteomes" id="UP000823561">
    <property type="component" value="Chromosome 15"/>
</dbReference>
<dbReference type="SUPFAM" id="SSF53098">
    <property type="entry name" value="Ribonuclease H-like"/>
    <property type="match status" value="1"/>
</dbReference>
<keyword evidence="4" id="KW-0255">Endonuclease</keyword>
<evidence type="ECO:0000256" key="5">
    <source>
        <dbReference type="ARBA" id="ARBA00022801"/>
    </source>
</evidence>
<feature type="compositionally biased region" description="Basic and acidic residues" evidence="6">
    <location>
        <begin position="43"/>
        <end position="61"/>
    </location>
</feature>
<evidence type="ECO:0000313" key="9">
    <source>
        <dbReference type="Proteomes" id="UP000823561"/>
    </source>
</evidence>
<evidence type="ECO:0000259" key="7">
    <source>
        <dbReference type="Pfam" id="PF18697"/>
    </source>
</evidence>
<dbReference type="InterPro" id="IPR040643">
    <property type="entry name" value="MLVIN_C"/>
</dbReference>
<dbReference type="Gene3D" id="2.30.30.850">
    <property type="match status" value="1"/>
</dbReference>
<organism evidence="8 9">
    <name type="scientific">Alosa alosa</name>
    <name type="common">allis shad</name>
    <dbReference type="NCBI Taxonomy" id="278164"/>
    <lineage>
        <taxon>Eukaryota</taxon>
        <taxon>Metazoa</taxon>
        <taxon>Chordata</taxon>
        <taxon>Craniata</taxon>
        <taxon>Vertebrata</taxon>
        <taxon>Euteleostomi</taxon>
        <taxon>Actinopterygii</taxon>
        <taxon>Neopterygii</taxon>
        <taxon>Teleostei</taxon>
        <taxon>Clupei</taxon>
        <taxon>Clupeiformes</taxon>
        <taxon>Clupeoidei</taxon>
        <taxon>Clupeidae</taxon>
        <taxon>Alosa</taxon>
    </lineage>
</organism>
<keyword evidence="3" id="KW-0540">Nuclease</keyword>
<feature type="compositionally biased region" description="Low complexity" evidence="6">
    <location>
        <begin position="16"/>
        <end position="30"/>
    </location>
</feature>
<gene>
    <name evidence="8" type="ORF">AALO_G00203480</name>
</gene>
<comment type="caution">
    <text evidence="8">The sequence shown here is derived from an EMBL/GenBank/DDBJ whole genome shotgun (WGS) entry which is preliminary data.</text>
</comment>
<proteinExistence type="predicted"/>
<keyword evidence="2" id="KW-0548">Nucleotidyltransferase</keyword>
<evidence type="ECO:0000313" key="8">
    <source>
        <dbReference type="EMBL" id="KAG5269567.1"/>
    </source>
</evidence>
<keyword evidence="1" id="KW-0808">Transferase</keyword>
<feature type="compositionally biased region" description="Pro residues" evidence="6">
    <location>
        <begin position="1"/>
        <end position="11"/>
    </location>
</feature>
<feature type="region of interest" description="Disordered" evidence="6">
    <location>
        <begin position="1"/>
        <end position="67"/>
    </location>
</feature>
<dbReference type="GO" id="GO:0016779">
    <property type="term" value="F:nucleotidyltransferase activity"/>
    <property type="evidence" value="ECO:0007669"/>
    <property type="project" value="UniProtKB-KW"/>
</dbReference>
<dbReference type="InterPro" id="IPR036397">
    <property type="entry name" value="RNaseH_sf"/>
</dbReference>
<dbReference type="AlphaFoldDB" id="A0AAV6G627"/>
<dbReference type="Pfam" id="PF18697">
    <property type="entry name" value="MLVIN_C"/>
    <property type="match status" value="1"/>
</dbReference>
<dbReference type="GO" id="GO:0004519">
    <property type="term" value="F:endonuclease activity"/>
    <property type="evidence" value="ECO:0007669"/>
    <property type="project" value="UniProtKB-KW"/>
</dbReference>
<evidence type="ECO:0000256" key="1">
    <source>
        <dbReference type="ARBA" id="ARBA00022679"/>
    </source>
</evidence>
<protein>
    <recommendedName>
        <fullName evidence="7">Murine leukemia virus integrase C-terminal domain-containing protein</fullName>
    </recommendedName>
</protein>
<evidence type="ECO:0000256" key="4">
    <source>
        <dbReference type="ARBA" id="ARBA00022759"/>
    </source>
</evidence>
<dbReference type="Gene3D" id="3.30.420.10">
    <property type="entry name" value="Ribonuclease H-like superfamily/Ribonuclease H"/>
    <property type="match status" value="1"/>
</dbReference>
<reference evidence="8" key="1">
    <citation type="submission" date="2020-10" db="EMBL/GenBank/DDBJ databases">
        <title>Chromosome-scale genome assembly of the Allis shad, Alosa alosa.</title>
        <authorList>
            <person name="Margot Z."/>
            <person name="Christophe K."/>
            <person name="Cabau C."/>
            <person name="Louis A."/>
            <person name="Berthelot C."/>
            <person name="Parey E."/>
            <person name="Roest Crollius H."/>
            <person name="Montfort J."/>
            <person name="Robinson-Rechavi M."/>
            <person name="Bucao C."/>
            <person name="Bouchez O."/>
            <person name="Gislard M."/>
            <person name="Lluch J."/>
            <person name="Milhes M."/>
            <person name="Lampietro C."/>
            <person name="Lopez Roques C."/>
            <person name="Donnadieu C."/>
            <person name="Braasch I."/>
            <person name="Desvignes T."/>
            <person name="Postlethwait J."/>
            <person name="Bobe J."/>
            <person name="Guiguen Y."/>
        </authorList>
    </citation>
    <scope>NUCLEOTIDE SEQUENCE</scope>
    <source>
        <strain evidence="8">M-15738</strain>
        <tissue evidence="8">Blood</tissue>
    </source>
</reference>
<evidence type="ECO:0000256" key="3">
    <source>
        <dbReference type="ARBA" id="ARBA00022722"/>
    </source>
</evidence>
<dbReference type="EMBL" id="JADWDJ010000015">
    <property type="protein sequence ID" value="KAG5269567.1"/>
    <property type="molecule type" value="Genomic_DNA"/>
</dbReference>
<feature type="domain" description="Murine leukemia virus integrase C-terminal" evidence="7">
    <location>
        <begin position="265"/>
        <end position="317"/>
    </location>
</feature>
<dbReference type="GO" id="GO:0003676">
    <property type="term" value="F:nucleic acid binding"/>
    <property type="evidence" value="ECO:0007669"/>
    <property type="project" value="InterPro"/>
</dbReference>
<sequence>MPCTSPPPYNGPQPQAAVGNASVAAPSPAVTPQRLYPSLRRGRSLDREAPKTRSRRTKDNPMWDWSPRMDGGVGKVLSEEKHQPLHIHICMDDGADDFDYDDKTPSWPPQPPKINAFPMVELPNPTFRPGEQESADNRRIMHVYRTWTQEDVKKAIEGVASHKAQIDEFCDEMKNIILVYHLNGFEVERMFRCKMGSDWSRVKDSFVAHTGDVFSKWVELFPCRTPDAAAVAKALCRRIIPSHGVPRLIRSDNGTHFVNEDPKVKPGDWVFIKVIKRKSWAEPRWQGPHQVVLATPTAVKVRGRISWTHISHCKVRDIPAAESTAVERKSDYKGV</sequence>
<evidence type="ECO:0000256" key="2">
    <source>
        <dbReference type="ARBA" id="ARBA00022695"/>
    </source>
</evidence>
<accession>A0AAV6G627</accession>
<dbReference type="GO" id="GO:0016787">
    <property type="term" value="F:hydrolase activity"/>
    <property type="evidence" value="ECO:0007669"/>
    <property type="project" value="UniProtKB-KW"/>
</dbReference>
<keyword evidence="5" id="KW-0378">Hydrolase</keyword>
<dbReference type="InterPro" id="IPR012337">
    <property type="entry name" value="RNaseH-like_sf"/>
</dbReference>